<evidence type="ECO:0000259" key="1">
    <source>
        <dbReference type="Pfam" id="PF13581"/>
    </source>
</evidence>
<dbReference type="InterPro" id="IPR036890">
    <property type="entry name" value="HATPase_C_sf"/>
</dbReference>
<gene>
    <name evidence="2" type="ORF">SAMN04487908_13110</name>
</gene>
<evidence type="ECO:0000313" key="3">
    <source>
        <dbReference type="Proteomes" id="UP000184172"/>
    </source>
</evidence>
<feature type="domain" description="Histidine kinase/HSP90-like ATPase" evidence="1">
    <location>
        <begin position="13"/>
        <end position="124"/>
    </location>
</feature>
<dbReference type="EMBL" id="FQYV01000031">
    <property type="protein sequence ID" value="SHJ90190.1"/>
    <property type="molecule type" value="Genomic_DNA"/>
</dbReference>
<keyword evidence="2" id="KW-0418">Kinase</keyword>
<protein>
    <submittedName>
        <fullName evidence="2">Anti-sigma regulatory factor (Ser/Thr protein kinase)</fullName>
    </submittedName>
</protein>
<keyword evidence="3" id="KW-1185">Reference proteome</keyword>
<dbReference type="CDD" id="cd16936">
    <property type="entry name" value="HATPase_RsbW-like"/>
    <property type="match status" value="1"/>
</dbReference>
<keyword evidence="2" id="KW-0808">Transferase</keyword>
<dbReference type="AlphaFoldDB" id="A0A1M6N387"/>
<dbReference type="SUPFAM" id="SSF55874">
    <property type="entry name" value="ATPase domain of HSP90 chaperone/DNA topoisomerase II/histidine kinase"/>
    <property type="match status" value="1"/>
</dbReference>
<dbReference type="RefSeq" id="WP_073221413.1">
    <property type="nucleotide sequence ID" value="NZ_FNNS01000029.1"/>
</dbReference>
<dbReference type="GO" id="GO:0016301">
    <property type="term" value="F:kinase activity"/>
    <property type="evidence" value="ECO:0007669"/>
    <property type="project" value="UniProtKB-KW"/>
</dbReference>
<dbReference type="Pfam" id="PF13581">
    <property type="entry name" value="HATPase_c_2"/>
    <property type="match status" value="1"/>
</dbReference>
<dbReference type="Proteomes" id="UP000184172">
    <property type="component" value="Unassembled WGS sequence"/>
</dbReference>
<evidence type="ECO:0000313" key="2">
    <source>
        <dbReference type="EMBL" id="SHJ90190.1"/>
    </source>
</evidence>
<proteinExistence type="predicted"/>
<sequence length="127" mass="14483">MRTLHIASRSQWEVALGQLEAWFISNEIDAAIQSKLFIAFDEIVSNIFNHNSQEIPIEIEVTCEKKPTLISLNFTDNCKLFNPLNSNKKESDAIGGWGLDIVKQLMDDIEYKVVDNKNCLTVKKQIL</sequence>
<dbReference type="OrthoDB" id="9792240at2"/>
<dbReference type="Gene3D" id="3.30.565.10">
    <property type="entry name" value="Histidine kinase-like ATPase, C-terminal domain"/>
    <property type="match status" value="1"/>
</dbReference>
<dbReference type="STRING" id="797419.SAMN05216556_12910"/>
<accession>A0A1M6N387</accession>
<reference evidence="3" key="1">
    <citation type="submission" date="2016-11" db="EMBL/GenBank/DDBJ databases">
        <authorList>
            <person name="Varghese N."/>
            <person name="Submissions S."/>
        </authorList>
    </citation>
    <scope>NUCLEOTIDE SEQUENCE [LARGE SCALE GENOMIC DNA]</scope>
    <source>
        <strain evidence="3">DSM 26349</strain>
    </source>
</reference>
<dbReference type="InterPro" id="IPR003594">
    <property type="entry name" value="HATPase_dom"/>
</dbReference>
<name>A0A1M6N387_9FLAO</name>
<organism evidence="2 3">
    <name type="scientific">Aequorivita viscosa</name>
    <dbReference type="NCBI Taxonomy" id="797419"/>
    <lineage>
        <taxon>Bacteria</taxon>
        <taxon>Pseudomonadati</taxon>
        <taxon>Bacteroidota</taxon>
        <taxon>Flavobacteriia</taxon>
        <taxon>Flavobacteriales</taxon>
        <taxon>Flavobacteriaceae</taxon>
        <taxon>Aequorivita</taxon>
    </lineage>
</organism>